<feature type="domain" description="Glycoside hydrolase family 3 N-terminal" evidence="4">
    <location>
        <begin position="52"/>
        <end position="154"/>
    </location>
</feature>
<dbReference type="InterPro" id="IPR001764">
    <property type="entry name" value="Glyco_hydro_3_N"/>
</dbReference>
<evidence type="ECO:0000313" key="5">
    <source>
        <dbReference type="EMBL" id="GAB33416.1"/>
    </source>
</evidence>
<feature type="region of interest" description="Disordered" evidence="3">
    <location>
        <begin position="177"/>
        <end position="202"/>
    </location>
</feature>
<dbReference type="SUPFAM" id="SSF51445">
    <property type="entry name" value="(Trans)glycosidases"/>
    <property type="match status" value="1"/>
</dbReference>
<evidence type="ECO:0000256" key="2">
    <source>
        <dbReference type="ARBA" id="ARBA00022801"/>
    </source>
</evidence>
<dbReference type="Proteomes" id="UP000005038">
    <property type="component" value="Unassembled WGS sequence"/>
</dbReference>
<reference evidence="5" key="1">
    <citation type="submission" date="2012-02" db="EMBL/GenBank/DDBJ databases">
        <title>Whole genome shotgun sequence of Gordonia otitidis NBRC 100426.</title>
        <authorList>
            <person name="Yoshida I."/>
            <person name="Hosoyama A."/>
            <person name="Tsuchikane K."/>
            <person name="Katsumata H."/>
            <person name="Yamazaki S."/>
            <person name="Fujita N."/>
        </authorList>
    </citation>
    <scope>NUCLEOTIDE SEQUENCE [LARGE SCALE GENOMIC DNA]</scope>
    <source>
        <strain evidence="5">NBRC 100426</strain>
    </source>
</reference>
<dbReference type="PRINTS" id="PR00133">
    <property type="entry name" value="GLHYDRLASE3"/>
</dbReference>
<dbReference type="InterPro" id="IPR050288">
    <property type="entry name" value="Cellulose_deg_GH3"/>
</dbReference>
<dbReference type="PANTHER" id="PTHR42715">
    <property type="entry name" value="BETA-GLUCOSIDASE"/>
    <property type="match status" value="1"/>
</dbReference>
<evidence type="ECO:0000256" key="3">
    <source>
        <dbReference type="SAM" id="MobiDB-lite"/>
    </source>
</evidence>
<comment type="similarity">
    <text evidence="1">Belongs to the glycosyl hydrolase 3 family.</text>
</comment>
<comment type="caution">
    <text evidence="5">The sequence shown here is derived from an EMBL/GenBank/DDBJ whole genome shotgun (WGS) entry which is preliminary data.</text>
</comment>
<dbReference type="Pfam" id="PF00933">
    <property type="entry name" value="Glyco_hydro_3"/>
    <property type="match status" value="1"/>
</dbReference>
<proteinExistence type="inferred from homology"/>
<evidence type="ECO:0000256" key="1">
    <source>
        <dbReference type="ARBA" id="ARBA00005336"/>
    </source>
</evidence>
<dbReference type="EMBL" id="BAFB01000065">
    <property type="protein sequence ID" value="GAB33416.1"/>
    <property type="molecule type" value="Genomic_DNA"/>
</dbReference>
<feature type="region of interest" description="Disordered" evidence="3">
    <location>
        <begin position="1"/>
        <end position="49"/>
    </location>
</feature>
<dbReference type="PANTHER" id="PTHR42715:SF10">
    <property type="entry name" value="BETA-GLUCOSIDASE"/>
    <property type="match status" value="1"/>
</dbReference>
<feature type="compositionally biased region" description="Polar residues" evidence="3">
    <location>
        <begin position="1"/>
        <end position="25"/>
    </location>
</feature>
<dbReference type="GO" id="GO:0004553">
    <property type="term" value="F:hydrolase activity, hydrolyzing O-glycosyl compounds"/>
    <property type="evidence" value="ECO:0007669"/>
    <property type="project" value="InterPro"/>
</dbReference>
<sequence length="202" mass="21735">MATPSLSTAQQARLTSGKNFWQTKSEGGVPSIAMTDGPNGLRKQEGSADALGLSQSVPATCFPPAVGLSQTWNPELAARIGEAIGTEALARQVSVVLGPGVNLKRSPLGGRNFEYYSEDPVLSGAFGEAWVRGIQSVDVGASLKHFAANNQETDRMRVSAAIDERTLHELSPRVRPHRTYGASMDSDVLVQPHQRRPRERES</sequence>
<dbReference type="AlphaFoldDB" id="H5TIV8"/>
<feature type="compositionally biased region" description="Basic residues" evidence="3">
    <location>
        <begin position="193"/>
        <end position="202"/>
    </location>
</feature>
<name>H5TIV8_GORO1</name>
<protein>
    <submittedName>
        <fullName evidence="5">Beta-glucosidase</fullName>
    </submittedName>
</protein>
<dbReference type="STRING" id="1108044.GOOTI_065_00210"/>
<gene>
    <name evidence="5" type="ORF">GOOTI_065_00210</name>
</gene>
<evidence type="ECO:0000259" key="4">
    <source>
        <dbReference type="Pfam" id="PF00933"/>
    </source>
</evidence>
<accession>H5TIV8</accession>
<dbReference type="GO" id="GO:0005975">
    <property type="term" value="P:carbohydrate metabolic process"/>
    <property type="evidence" value="ECO:0007669"/>
    <property type="project" value="InterPro"/>
</dbReference>
<organism evidence="5 6">
    <name type="scientific">Gordonia otitidis (strain DSM 44809 / CCUG 52243 / JCM 12355 / NBRC 100426 / IFM 10032)</name>
    <dbReference type="NCBI Taxonomy" id="1108044"/>
    <lineage>
        <taxon>Bacteria</taxon>
        <taxon>Bacillati</taxon>
        <taxon>Actinomycetota</taxon>
        <taxon>Actinomycetes</taxon>
        <taxon>Mycobacteriales</taxon>
        <taxon>Gordoniaceae</taxon>
        <taxon>Gordonia</taxon>
    </lineage>
</organism>
<keyword evidence="2" id="KW-0378">Hydrolase</keyword>
<keyword evidence="6" id="KW-1185">Reference proteome</keyword>
<dbReference type="InterPro" id="IPR017853">
    <property type="entry name" value="GH"/>
</dbReference>
<evidence type="ECO:0000313" key="6">
    <source>
        <dbReference type="Proteomes" id="UP000005038"/>
    </source>
</evidence>
<dbReference type="InterPro" id="IPR036962">
    <property type="entry name" value="Glyco_hydro_3_N_sf"/>
</dbReference>
<dbReference type="Gene3D" id="3.20.20.300">
    <property type="entry name" value="Glycoside hydrolase, family 3, N-terminal domain"/>
    <property type="match status" value="1"/>
</dbReference>